<dbReference type="SUPFAM" id="SSF53927">
    <property type="entry name" value="Cytidine deaminase-like"/>
    <property type="match status" value="1"/>
</dbReference>
<feature type="domain" description="MGS-like" evidence="11">
    <location>
        <begin position="1"/>
        <end position="143"/>
    </location>
</feature>
<dbReference type="FunFam" id="3.40.140.20:FF:000002">
    <property type="entry name" value="Bifunctional purine biosynthesis protein PurH"/>
    <property type="match status" value="1"/>
</dbReference>
<dbReference type="InterPro" id="IPR002695">
    <property type="entry name" value="PurH-like"/>
</dbReference>
<dbReference type="PANTHER" id="PTHR11692:SF0">
    <property type="entry name" value="BIFUNCTIONAL PURINE BIOSYNTHESIS PROTEIN ATIC"/>
    <property type="match status" value="1"/>
</dbReference>
<comment type="domain">
    <text evidence="10">The IMP cyclohydrolase activity resides in the N-terminal region.</text>
</comment>
<dbReference type="GO" id="GO:0005829">
    <property type="term" value="C:cytosol"/>
    <property type="evidence" value="ECO:0007669"/>
    <property type="project" value="TreeGrafter"/>
</dbReference>
<dbReference type="GO" id="GO:0004643">
    <property type="term" value="F:phosphoribosylaminoimidazolecarboxamide formyltransferase activity"/>
    <property type="evidence" value="ECO:0007669"/>
    <property type="project" value="UniProtKB-UniRule"/>
</dbReference>
<dbReference type="FunFam" id="3.40.50.1380:FF:000001">
    <property type="entry name" value="Bifunctional purine biosynthesis protein PurH"/>
    <property type="match status" value="1"/>
</dbReference>
<dbReference type="EC" id="2.1.2.3" evidence="10"/>
<dbReference type="NCBIfam" id="TIGR00355">
    <property type="entry name" value="purH"/>
    <property type="match status" value="1"/>
</dbReference>
<dbReference type="PANTHER" id="PTHR11692">
    <property type="entry name" value="BIFUNCTIONAL PURINE BIOSYNTHESIS PROTEIN PURH"/>
    <property type="match status" value="1"/>
</dbReference>
<dbReference type="Proteomes" id="UP000199652">
    <property type="component" value="Unassembled WGS sequence"/>
</dbReference>
<dbReference type="SMART" id="SM00851">
    <property type="entry name" value="MGS"/>
    <property type="match status" value="1"/>
</dbReference>
<evidence type="ECO:0000256" key="4">
    <source>
        <dbReference type="ARBA" id="ARBA00022679"/>
    </source>
</evidence>
<dbReference type="RefSeq" id="WP_090245160.1">
    <property type="nucleotide sequence ID" value="NZ_FNOU01000010.1"/>
</dbReference>
<dbReference type="AlphaFoldDB" id="A0A1H3FID6"/>
<dbReference type="CDD" id="cd01421">
    <property type="entry name" value="IMPCH"/>
    <property type="match status" value="1"/>
</dbReference>
<evidence type="ECO:0000256" key="2">
    <source>
        <dbReference type="ARBA" id="ARBA00004954"/>
    </source>
</evidence>
<dbReference type="GO" id="GO:0006189">
    <property type="term" value="P:'de novo' IMP biosynthetic process"/>
    <property type="evidence" value="ECO:0007669"/>
    <property type="project" value="UniProtKB-UniRule"/>
</dbReference>
<evidence type="ECO:0000256" key="8">
    <source>
        <dbReference type="ARBA" id="ARBA00050488"/>
    </source>
</evidence>
<evidence type="ECO:0000256" key="9">
    <source>
        <dbReference type="ARBA" id="ARBA00050687"/>
    </source>
</evidence>
<dbReference type="Pfam" id="PF02142">
    <property type="entry name" value="MGS"/>
    <property type="match status" value="1"/>
</dbReference>
<name>A0A1H3FID6_EUBBA</name>
<evidence type="ECO:0000256" key="3">
    <source>
        <dbReference type="ARBA" id="ARBA00007667"/>
    </source>
</evidence>
<keyword evidence="6 10" id="KW-0378">Hydrolase</keyword>
<dbReference type="HAMAP" id="MF_00139">
    <property type="entry name" value="PurH"/>
    <property type="match status" value="1"/>
</dbReference>
<dbReference type="GO" id="GO:0003937">
    <property type="term" value="F:IMP cyclohydrolase activity"/>
    <property type="evidence" value="ECO:0007669"/>
    <property type="project" value="UniProtKB-UniRule"/>
</dbReference>
<comment type="similarity">
    <text evidence="3 10">Belongs to the PurH family.</text>
</comment>
<dbReference type="NCBIfam" id="NF002049">
    <property type="entry name" value="PRK00881.1"/>
    <property type="match status" value="1"/>
</dbReference>
<evidence type="ECO:0000259" key="11">
    <source>
        <dbReference type="PROSITE" id="PS51855"/>
    </source>
</evidence>
<comment type="catalytic activity">
    <reaction evidence="9 10">
        <text>IMP + H2O = 5-formamido-1-(5-phospho-D-ribosyl)imidazole-4-carboxamide</text>
        <dbReference type="Rhea" id="RHEA:18445"/>
        <dbReference type="ChEBI" id="CHEBI:15377"/>
        <dbReference type="ChEBI" id="CHEBI:58053"/>
        <dbReference type="ChEBI" id="CHEBI:58467"/>
        <dbReference type="EC" id="3.5.4.10"/>
    </reaction>
</comment>
<keyword evidence="7 10" id="KW-0511">Multifunctional enzyme</keyword>
<dbReference type="EC" id="3.5.4.10" evidence="10"/>
<accession>A0A1H3FID6</accession>
<keyword evidence="5 10" id="KW-0658">Purine biosynthesis</keyword>
<comment type="pathway">
    <text evidence="1 10">Purine metabolism; IMP biosynthesis via de novo pathway; IMP from 5-formamido-1-(5-phospho-D-ribosyl)imidazole-4-carboxamide: step 1/1.</text>
</comment>
<keyword evidence="13" id="KW-1185">Reference proteome</keyword>
<dbReference type="SMART" id="SM00798">
    <property type="entry name" value="AICARFT_IMPCHas"/>
    <property type="match status" value="1"/>
</dbReference>
<dbReference type="PROSITE" id="PS51855">
    <property type="entry name" value="MGS"/>
    <property type="match status" value="1"/>
</dbReference>
<evidence type="ECO:0000256" key="5">
    <source>
        <dbReference type="ARBA" id="ARBA00022755"/>
    </source>
</evidence>
<evidence type="ECO:0000313" key="12">
    <source>
        <dbReference type="EMBL" id="SDX90605.1"/>
    </source>
</evidence>
<dbReference type="PIRSF" id="PIRSF000414">
    <property type="entry name" value="AICARFT_IMPCHas"/>
    <property type="match status" value="1"/>
</dbReference>
<evidence type="ECO:0000256" key="10">
    <source>
        <dbReference type="HAMAP-Rule" id="MF_00139"/>
    </source>
</evidence>
<dbReference type="EMBL" id="FNOU01000010">
    <property type="protein sequence ID" value="SDX90605.1"/>
    <property type="molecule type" value="Genomic_DNA"/>
</dbReference>
<comment type="catalytic activity">
    <reaction evidence="8 10">
        <text>(6R)-10-formyltetrahydrofolate + 5-amino-1-(5-phospho-beta-D-ribosyl)imidazole-4-carboxamide = 5-formamido-1-(5-phospho-D-ribosyl)imidazole-4-carboxamide + (6S)-5,6,7,8-tetrahydrofolate</text>
        <dbReference type="Rhea" id="RHEA:22192"/>
        <dbReference type="ChEBI" id="CHEBI:57453"/>
        <dbReference type="ChEBI" id="CHEBI:58467"/>
        <dbReference type="ChEBI" id="CHEBI:58475"/>
        <dbReference type="ChEBI" id="CHEBI:195366"/>
        <dbReference type="EC" id="2.1.2.3"/>
    </reaction>
</comment>
<sequence length="511" mass="55996">MRALISVSDKTGIVEFAQKLVAQGWDILSTGGTARALREAEVPVRDVSEITGFPECLDGRVKTLHPLVHGGILNIRSNEEHQKQCQKLGIENIDLLVINLYPFKNTMMRDGVAFEDCIENIDIGGPTMLRSAAKNFNDVTVVVDPADYATVLSEIEDEGYTTYQTRYNLALKVFETTAAYDTMISDYLRGHVEKALLVEDKVTFTYEKVQDLRYGENPHQKAAFYKEIGKNVGTLTSALQLQGKELSYNNINDTNGALEVLKEYQDEPTIVAVKHANPCGVASDVTIADAYRKAYEADPTSIFGGIVASNREIDADTARQMVEIFLEVIVAPGFTDEAKAILSAKENLRLLVLEDILHNEPGYETKKVMGGLLVQERDTQGYEKLEVVTDRAPSDAEMADLLFAWKAVKNTKSNAITLAKDKCLVANGPGQVNRIWPMESCVEHGGDRCKGAVMASDAFFPFDDVVKAAAAAGITAIIQPGGAGRDADSIAVCNENNIAMVFTGMRHFKHS</sequence>
<dbReference type="FunFam" id="3.40.140.20:FF:000001">
    <property type="entry name" value="Bifunctional purine biosynthesis protein PurH"/>
    <property type="match status" value="1"/>
</dbReference>
<protein>
    <recommendedName>
        <fullName evidence="10">Bifunctional purine biosynthesis protein PurH</fullName>
    </recommendedName>
    <domain>
        <recommendedName>
            <fullName evidence="10">Phosphoribosylaminoimidazolecarboxamide formyltransferase</fullName>
            <ecNumber evidence="10">2.1.2.3</ecNumber>
        </recommendedName>
        <alternativeName>
            <fullName evidence="10">AICAR transformylase</fullName>
        </alternativeName>
    </domain>
    <domain>
        <recommendedName>
            <fullName evidence="10">IMP cyclohydrolase</fullName>
            <ecNumber evidence="10">3.5.4.10</ecNumber>
        </recommendedName>
        <alternativeName>
            <fullName evidence="10">ATIC</fullName>
        </alternativeName>
        <alternativeName>
            <fullName evidence="10">IMP synthase</fullName>
        </alternativeName>
        <alternativeName>
            <fullName evidence="10">Inosinicase</fullName>
        </alternativeName>
    </domain>
</protein>
<gene>
    <name evidence="10" type="primary">purH</name>
    <name evidence="12" type="ORF">SAMN04488579_11080</name>
</gene>
<reference evidence="13" key="1">
    <citation type="submission" date="2016-10" db="EMBL/GenBank/DDBJ databases">
        <authorList>
            <person name="Varghese N."/>
            <person name="Submissions S."/>
        </authorList>
    </citation>
    <scope>NUCLEOTIDE SEQUENCE [LARGE SCALE GENOMIC DNA]</scope>
    <source>
        <strain evidence="13">VPI 5359</strain>
    </source>
</reference>
<comment type="pathway">
    <text evidence="2 10">Purine metabolism; IMP biosynthesis via de novo pathway; 5-formamido-1-(5-phospho-D-ribosyl)imidazole-4-carboxamide from 5-amino-1-(5-phospho-D-ribosyl)imidazole-4-carboxamide (10-formyl THF route): step 1/1.</text>
</comment>
<evidence type="ECO:0000256" key="7">
    <source>
        <dbReference type="ARBA" id="ARBA00023268"/>
    </source>
</evidence>
<dbReference type="InterPro" id="IPR011607">
    <property type="entry name" value="MGS-like_dom"/>
</dbReference>
<dbReference type="SUPFAM" id="SSF52335">
    <property type="entry name" value="Methylglyoxal synthase-like"/>
    <property type="match status" value="1"/>
</dbReference>
<proteinExistence type="inferred from homology"/>
<dbReference type="Gene3D" id="3.40.50.1380">
    <property type="entry name" value="Methylglyoxal synthase-like domain"/>
    <property type="match status" value="1"/>
</dbReference>
<dbReference type="InterPro" id="IPR016193">
    <property type="entry name" value="Cytidine_deaminase-like"/>
</dbReference>
<keyword evidence="4 10" id="KW-0808">Transferase</keyword>
<dbReference type="OrthoDB" id="9802065at2"/>
<evidence type="ECO:0000256" key="6">
    <source>
        <dbReference type="ARBA" id="ARBA00022801"/>
    </source>
</evidence>
<evidence type="ECO:0000313" key="13">
    <source>
        <dbReference type="Proteomes" id="UP000199652"/>
    </source>
</evidence>
<dbReference type="Gene3D" id="3.40.140.20">
    <property type="match status" value="2"/>
</dbReference>
<dbReference type="UniPathway" id="UPA00074">
    <property type="reaction ID" value="UER00133"/>
</dbReference>
<evidence type="ECO:0000256" key="1">
    <source>
        <dbReference type="ARBA" id="ARBA00004844"/>
    </source>
</evidence>
<dbReference type="STRING" id="1528.SAMN04488579_11080"/>
<organism evidence="12 13">
    <name type="scientific">Eubacterium barkeri</name>
    <name type="common">Clostridium barkeri</name>
    <dbReference type="NCBI Taxonomy" id="1528"/>
    <lineage>
        <taxon>Bacteria</taxon>
        <taxon>Bacillati</taxon>
        <taxon>Bacillota</taxon>
        <taxon>Clostridia</taxon>
        <taxon>Eubacteriales</taxon>
        <taxon>Eubacteriaceae</taxon>
        <taxon>Eubacterium</taxon>
    </lineage>
</organism>
<dbReference type="InterPro" id="IPR036914">
    <property type="entry name" value="MGS-like_dom_sf"/>
</dbReference>
<dbReference type="Pfam" id="PF01808">
    <property type="entry name" value="AICARFT_IMPCHas"/>
    <property type="match status" value="1"/>
</dbReference>
<dbReference type="InterPro" id="IPR024051">
    <property type="entry name" value="AICAR_Tfase_dup_dom_sf"/>
</dbReference>